<dbReference type="RefSeq" id="WP_380705525.1">
    <property type="nucleotide sequence ID" value="NZ_JBHSAP010000015.1"/>
</dbReference>
<feature type="region of interest" description="Disordered" evidence="2">
    <location>
        <begin position="88"/>
        <end position="133"/>
    </location>
</feature>
<evidence type="ECO:0000313" key="4">
    <source>
        <dbReference type="Proteomes" id="UP001595843"/>
    </source>
</evidence>
<sequence>MYAYLWDRINQLQQELEALKKENEEIRRKLDSIQPLRIDKIDYKVQELHVEQLSGALNIGLTLKGDEDSIMGIVDKLKNETDSQIDLAEATGEKPFWEEKSSIPVKKESSSSGEQEPGKGTAPPPQKGDSDSP</sequence>
<evidence type="ECO:0000313" key="3">
    <source>
        <dbReference type="EMBL" id="MFC4077720.1"/>
    </source>
</evidence>
<feature type="coiled-coil region" evidence="1">
    <location>
        <begin position="2"/>
        <end position="32"/>
    </location>
</feature>
<keyword evidence="1" id="KW-0175">Coiled coil</keyword>
<dbReference type="InterPro" id="IPR019673">
    <property type="entry name" value="Spore_germination_GerPC"/>
</dbReference>
<gene>
    <name evidence="3" type="primary">gerPC</name>
    <name evidence="3" type="ORF">ACFOUO_13010</name>
</gene>
<accession>A0ABV8JH52</accession>
<evidence type="ECO:0000256" key="2">
    <source>
        <dbReference type="SAM" id="MobiDB-lite"/>
    </source>
</evidence>
<reference evidence="4" key="1">
    <citation type="journal article" date="2019" name="Int. J. Syst. Evol. Microbiol.">
        <title>The Global Catalogue of Microorganisms (GCM) 10K type strain sequencing project: providing services to taxonomists for standard genome sequencing and annotation.</title>
        <authorList>
            <consortium name="The Broad Institute Genomics Platform"/>
            <consortium name="The Broad Institute Genome Sequencing Center for Infectious Disease"/>
            <person name="Wu L."/>
            <person name="Ma J."/>
        </authorList>
    </citation>
    <scope>NUCLEOTIDE SEQUENCE [LARGE SCALE GENOMIC DNA]</scope>
    <source>
        <strain evidence="4">IBRC-M 10813</strain>
    </source>
</reference>
<keyword evidence="4" id="KW-1185">Reference proteome</keyword>
<comment type="caution">
    <text evidence="3">The sequence shown here is derived from an EMBL/GenBank/DDBJ whole genome shotgun (WGS) entry which is preliminary data.</text>
</comment>
<evidence type="ECO:0000256" key="1">
    <source>
        <dbReference type="SAM" id="Coils"/>
    </source>
</evidence>
<dbReference type="Proteomes" id="UP001595843">
    <property type="component" value="Unassembled WGS sequence"/>
</dbReference>
<name>A0ABV8JH52_9BACL</name>
<dbReference type="EMBL" id="JBHSAP010000015">
    <property type="protein sequence ID" value="MFC4077720.1"/>
    <property type="molecule type" value="Genomic_DNA"/>
</dbReference>
<organism evidence="3 4">
    <name type="scientific">Salinithrix halophila</name>
    <dbReference type="NCBI Taxonomy" id="1485204"/>
    <lineage>
        <taxon>Bacteria</taxon>
        <taxon>Bacillati</taxon>
        <taxon>Bacillota</taxon>
        <taxon>Bacilli</taxon>
        <taxon>Bacillales</taxon>
        <taxon>Thermoactinomycetaceae</taxon>
        <taxon>Salinithrix</taxon>
    </lineage>
</organism>
<dbReference type="Pfam" id="PF10737">
    <property type="entry name" value="GerPC"/>
    <property type="match status" value="1"/>
</dbReference>
<feature type="compositionally biased region" description="Basic and acidic residues" evidence="2">
    <location>
        <begin position="91"/>
        <end position="109"/>
    </location>
</feature>
<proteinExistence type="predicted"/>
<protein>
    <submittedName>
        <fullName evidence="3">Spore germination protein GerPC</fullName>
    </submittedName>
</protein>